<dbReference type="STRING" id="1745343.A0A2J6PUW7"/>
<dbReference type="Pfam" id="PF00069">
    <property type="entry name" value="Pkinase"/>
    <property type="match status" value="1"/>
</dbReference>
<dbReference type="EMBL" id="KZ613497">
    <property type="protein sequence ID" value="PMD17823.1"/>
    <property type="molecule type" value="Genomic_DNA"/>
</dbReference>
<dbReference type="AlphaFoldDB" id="A0A2J6PUW7"/>
<dbReference type="PANTHER" id="PTHR44167:SF30">
    <property type="entry name" value="PHOSPHORYLASE KINASE"/>
    <property type="match status" value="1"/>
</dbReference>
<dbReference type="PANTHER" id="PTHR44167">
    <property type="entry name" value="OVARIAN-SPECIFIC SERINE/THREONINE-PROTEIN KINASE LOK-RELATED"/>
    <property type="match status" value="1"/>
</dbReference>
<dbReference type="Proteomes" id="UP000235672">
    <property type="component" value="Unassembled WGS sequence"/>
</dbReference>
<dbReference type="Gene3D" id="1.10.510.10">
    <property type="entry name" value="Transferase(Phosphotransferase) domain 1"/>
    <property type="match status" value="1"/>
</dbReference>
<name>A0A2J6PUW7_9HELO</name>
<keyword evidence="2" id="KW-0418">Kinase</keyword>
<sequence>MHVDFLPGEKIPLEVCDSAGHGSTSSVDIVKCRRIKLARKLTYLTPRTNEKMLLKEVQALQKLRHAHAVQLIGTYRQGRKFAALLYPVADLDLAAYLDEARYMSDAKDDWVDNTWMSGHERVHQDVLSKGSLCLVSALRYVHERGVKHMDVKPANILLKKYKAEEAHSNNRAYKLYICDFSIAQALNPDEQSQTETYFGSTPIYASPEVAAEGFHGRASDIFSLGCVLLEMATVFSGLTVESLKKHIQSNLQCRYYHNNLDRVGPWIYTLENMKVNNKVILAMLEENPEKRPSLVGQLGATNIINLECLHHHDPPDLFEEDLASTAT</sequence>
<dbReference type="SUPFAM" id="SSF56112">
    <property type="entry name" value="Protein kinase-like (PK-like)"/>
    <property type="match status" value="1"/>
</dbReference>
<dbReference type="InterPro" id="IPR011009">
    <property type="entry name" value="Kinase-like_dom_sf"/>
</dbReference>
<dbReference type="InterPro" id="IPR008271">
    <property type="entry name" value="Ser/Thr_kinase_AS"/>
</dbReference>
<dbReference type="GO" id="GO:0004674">
    <property type="term" value="F:protein serine/threonine kinase activity"/>
    <property type="evidence" value="ECO:0007669"/>
    <property type="project" value="TreeGrafter"/>
</dbReference>
<feature type="domain" description="Protein kinase" evidence="1">
    <location>
        <begin position="13"/>
        <end position="304"/>
    </location>
</feature>
<evidence type="ECO:0000259" key="1">
    <source>
        <dbReference type="PROSITE" id="PS50011"/>
    </source>
</evidence>
<dbReference type="GO" id="GO:0005524">
    <property type="term" value="F:ATP binding"/>
    <property type="evidence" value="ECO:0007669"/>
    <property type="project" value="InterPro"/>
</dbReference>
<keyword evidence="2" id="KW-0808">Transferase</keyword>
<evidence type="ECO:0000313" key="3">
    <source>
        <dbReference type="Proteomes" id="UP000235672"/>
    </source>
</evidence>
<dbReference type="PROSITE" id="PS00108">
    <property type="entry name" value="PROTEIN_KINASE_ST"/>
    <property type="match status" value="1"/>
</dbReference>
<gene>
    <name evidence="2" type="ORF">NA56DRAFT_661812</name>
</gene>
<evidence type="ECO:0000313" key="2">
    <source>
        <dbReference type="EMBL" id="PMD17823.1"/>
    </source>
</evidence>
<dbReference type="GO" id="GO:0005634">
    <property type="term" value="C:nucleus"/>
    <property type="evidence" value="ECO:0007669"/>
    <property type="project" value="TreeGrafter"/>
</dbReference>
<organism evidence="2 3">
    <name type="scientific">Hyaloscypha hepaticicola</name>
    <dbReference type="NCBI Taxonomy" id="2082293"/>
    <lineage>
        <taxon>Eukaryota</taxon>
        <taxon>Fungi</taxon>
        <taxon>Dikarya</taxon>
        <taxon>Ascomycota</taxon>
        <taxon>Pezizomycotina</taxon>
        <taxon>Leotiomycetes</taxon>
        <taxon>Helotiales</taxon>
        <taxon>Hyaloscyphaceae</taxon>
        <taxon>Hyaloscypha</taxon>
    </lineage>
</organism>
<reference evidence="2 3" key="1">
    <citation type="submission" date="2016-05" db="EMBL/GenBank/DDBJ databases">
        <title>A degradative enzymes factory behind the ericoid mycorrhizal symbiosis.</title>
        <authorList>
            <consortium name="DOE Joint Genome Institute"/>
            <person name="Martino E."/>
            <person name="Morin E."/>
            <person name="Grelet G."/>
            <person name="Kuo A."/>
            <person name="Kohler A."/>
            <person name="Daghino S."/>
            <person name="Barry K."/>
            <person name="Choi C."/>
            <person name="Cichocki N."/>
            <person name="Clum A."/>
            <person name="Copeland A."/>
            <person name="Hainaut M."/>
            <person name="Haridas S."/>
            <person name="Labutti K."/>
            <person name="Lindquist E."/>
            <person name="Lipzen A."/>
            <person name="Khouja H.-R."/>
            <person name="Murat C."/>
            <person name="Ohm R."/>
            <person name="Olson A."/>
            <person name="Spatafora J."/>
            <person name="Veneault-Fourrey C."/>
            <person name="Henrissat B."/>
            <person name="Grigoriev I."/>
            <person name="Martin F."/>
            <person name="Perotto S."/>
        </authorList>
    </citation>
    <scope>NUCLEOTIDE SEQUENCE [LARGE SCALE GENOMIC DNA]</scope>
    <source>
        <strain evidence="2 3">UAMH 7357</strain>
    </source>
</reference>
<accession>A0A2J6PUW7</accession>
<proteinExistence type="predicted"/>
<dbReference type="SMART" id="SM00220">
    <property type="entry name" value="S_TKc"/>
    <property type="match status" value="1"/>
</dbReference>
<keyword evidence="3" id="KW-1185">Reference proteome</keyword>
<protein>
    <submittedName>
        <fullName evidence="2">Kinase-like protein</fullName>
    </submittedName>
</protein>
<dbReference type="GO" id="GO:0044773">
    <property type="term" value="P:mitotic DNA damage checkpoint signaling"/>
    <property type="evidence" value="ECO:0007669"/>
    <property type="project" value="TreeGrafter"/>
</dbReference>
<dbReference type="OrthoDB" id="4062651at2759"/>
<dbReference type="PROSITE" id="PS50011">
    <property type="entry name" value="PROTEIN_KINASE_DOM"/>
    <property type="match status" value="1"/>
</dbReference>
<dbReference type="InterPro" id="IPR000719">
    <property type="entry name" value="Prot_kinase_dom"/>
</dbReference>